<comment type="caution">
    <text evidence="2">The sequence shown here is derived from an EMBL/GenBank/DDBJ whole genome shotgun (WGS) entry which is preliminary data.</text>
</comment>
<sequence length="346" mass="39158">MSFLLALSLDRDGFGCCTVEVDCLAFFSAQKRRMQRFIFILMMRGRISRRFCNRLPEFHLWQQVRSVRVHLLPRSQLRTEYTFDFAGMHPHVDIISVIRRMKMIRGGHLRDSVRMLSFVVGFQETVTTLHSNCTLFLFRCGDHLRDTATMLSFCGRFLGDGQHHVALSLYILVVLITTTIQRVEVPISPPTDTRAFFAHAQPSSSPGWVRLYPLRPLFTNVELANEATARCMPALLQGCSRSVAHVDWHLTDSRKTVVQEDNRSSASSHLIRLAGSRLISSASSIMATGSINHNWRSRKPRRTFSNDKLAHGITKEARMTSSVSGGTITTEGVAVPHMPYQSGFNF</sequence>
<evidence type="ECO:0000313" key="2">
    <source>
        <dbReference type="EMBL" id="KRZ66592.1"/>
    </source>
</evidence>
<proteinExistence type="predicted"/>
<name>A0A0V1M4K0_9BILA</name>
<dbReference type="EMBL" id="JYDO01000234">
    <property type="protein sequence ID" value="KRZ66592.1"/>
    <property type="molecule type" value="Genomic_DNA"/>
</dbReference>
<organism evidence="2 3">
    <name type="scientific">Trichinella papuae</name>
    <dbReference type="NCBI Taxonomy" id="268474"/>
    <lineage>
        <taxon>Eukaryota</taxon>
        <taxon>Metazoa</taxon>
        <taxon>Ecdysozoa</taxon>
        <taxon>Nematoda</taxon>
        <taxon>Enoplea</taxon>
        <taxon>Dorylaimia</taxon>
        <taxon>Trichinellida</taxon>
        <taxon>Trichinellidae</taxon>
        <taxon>Trichinella</taxon>
    </lineage>
</organism>
<gene>
    <name evidence="2" type="ORF">T10_5206</name>
    <name evidence="1" type="ORF">T10_6138</name>
</gene>
<evidence type="ECO:0000313" key="1">
    <source>
        <dbReference type="EMBL" id="KRZ65560.1"/>
    </source>
</evidence>
<dbReference type="AlphaFoldDB" id="A0A0V1M4K0"/>
<evidence type="ECO:0000313" key="3">
    <source>
        <dbReference type="Proteomes" id="UP000054843"/>
    </source>
</evidence>
<reference evidence="2 3" key="1">
    <citation type="submission" date="2015-01" db="EMBL/GenBank/DDBJ databases">
        <title>Evolution of Trichinella species and genotypes.</title>
        <authorList>
            <person name="Korhonen P.K."/>
            <person name="Edoardo P."/>
            <person name="Giuseppe L.R."/>
            <person name="Gasser R.B."/>
        </authorList>
    </citation>
    <scope>NUCLEOTIDE SEQUENCE [LARGE SCALE GENOMIC DNA]</scope>
    <source>
        <strain evidence="2">ISS1980</strain>
    </source>
</reference>
<dbReference type="EMBL" id="JYDO01000332">
    <property type="protein sequence ID" value="KRZ65560.1"/>
    <property type="molecule type" value="Genomic_DNA"/>
</dbReference>
<accession>A0A0V1M4K0</accession>
<dbReference type="Proteomes" id="UP000054843">
    <property type="component" value="Unassembled WGS sequence"/>
</dbReference>
<protein>
    <submittedName>
        <fullName evidence="2">Uncharacterized protein</fullName>
    </submittedName>
</protein>
<keyword evidence="3" id="KW-1185">Reference proteome</keyword>